<gene>
    <name evidence="5" type="primary">spaF</name>
    <name evidence="5" type="ORF">NCTC11862_00707</name>
</gene>
<sequence length="1146" mass="124657">MVFERIPRSMRRLASAFAVAGLVAATGMVPTASSEPEDELEYSESVSSPAAPSAETEPSAVAPTTEKPIEADSFEESYSLFEALDIAPLSENSNPGDVKVSVIDRIRADGTHSYLMEVNLGPENYQPGEPIWLARKNAKTASTITQAKVNEQVLQSDAIENDLVAEEEVIRINHPLEAGSKAKLTLLLDSDEKPSAHDWSLVPPGADFPSVAPRISNSQARASALAVNSNPQVPEYKQEEFGDLPDFSYGNSPRYRLDDITTESDNGVEAVLRFTFEVENATRPVNFGNLQFNPRAWFCDYERKDTCKTELGTVRIDGQGDLWINTEDPSRSARTGNINHNWRTPSSQTPYDEWSSNRVQVRTGDRVIVRYTLKRDYDARRTFEYREPNGNEAKIVVQVGSDLLPPGVVNGADPFVSGRLNSVKEVSEATGATLRLHRRAHDNAFGTAEANDLEEGPHGPGPAINEDWAVCEVDALGECVFYVPVERDGKYNYYWVKQETATPGYKPLDKLRIGGSGSKGTFMREGKVIDYSFATPNLEGGKTYYSGKSYHAGWGFGARYGSDRGRRSNSFMYGHTQPIFDGNIVRPRNSMGVIQQVRDNVPPPAGGKVCSAEQRNIAAMVDLSGSIGKTGAELQSKALKTIIGELEGTYSTLSIGTFATSSPHNRQEALGLYDMQNPADVSKLTDFAEGLSKSFNGATNWDAGFRSLINANKRNSANFDLAFFITDGNPTHTDRDGFRNIIDEGAFNDFRHVEAAIAAANTLKSQGTRVVAVGVPSYPEGSEKYMTVSETNLAAISGPKKWDNQVQNSYEADHFRFDDIDAYGKILASAVGTPVDCVMEVEKRVATPGSEFASADNSGPGGSDWQFDLGFGGSLDVGDEPLTKLTDDTSKVSYTFSEEGQGEVLITEDLSTARQGRSYQLLPVKSGKNGVCYSLDSNGKRGAQISDDRIDNIDDPTNPGIRVKNVSATERLSCTLTNVEKKPTTLELLIKKLGVKPGGSEIVEVAGAEFELSQLKEDGTVSVVELDNDGGAEFRATLEAGRYRLVEKKAPEGYSLLPQPVEFEVLLSSEGQYEVNLLSAPTQLGQVELVGSSEDNPNSAELLVTDQTRGELPKTGGHGLFPTLLLGLLVIVLGAAYSRFEAGRRF</sequence>
<dbReference type="EMBL" id="UFXQ01000001">
    <property type="protein sequence ID" value="STC68931.1"/>
    <property type="molecule type" value="Genomic_DNA"/>
</dbReference>
<evidence type="ECO:0000256" key="2">
    <source>
        <dbReference type="SAM" id="Phobius"/>
    </source>
</evidence>
<feature type="domain" description="VWFA" evidence="4">
    <location>
        <begin position="616"/>
        <end position="831"/>
    </location>
</feature>
<keyword evidence="3" id="KW-0732">Signal</keyword>
<evidence type="ECO:0000256" key="1">
    <source>
        <dbReference type="SAM" id="MobiDB-lite"/>
    </source>
</evidence>
<evidence type="ECO:0000313" key="5">
    <source>
        <dbReference type="EMBL" id="STC68931.1"/>
    </source>
</evidence>
<evidence type="ECO:0000256" key="3">
    <source>
        <dbReference type="SAM" id="SignalP"/>
    </source>
</evidence>
<evidence type="ECO:0000259" key="4">
    <source>
        <dbReference type="PROSITE" id="PS50234"/>
    </source>
</evidence>
<dbReference type="InterPro" id="IPR002035">
    <property type="entry name" value="VWF_A"/>
</dbReference>
<keyword evidence="2" id="KW-0812">Transmembrane</keyword>
<dbReference type="OrthoDB" id="4424254at2"/>
<feature type="transmembrane region" description="Helical" evidence="2">
    <location>
        <begin position="1119"/>
        <end position="1137"/>
    </location>
</feature>
<dbReference type="SUPFAM" id="SSF53300">
    <property type="entry name" value="vWA-like"/>
    <property type="match status" value="1"/>
</dbReference>
<keyword evidence="6" id="KW-1185">Reference proteome</keyword>
<feature type="chain" id="PRO_5038503326" evidence="3">
    <location>
        <begin position="21"/>
        <end position="1146"/>
    </location>
</feature>
<dbReference type="InterPro" id="IPR036465">
    <property type="entry name" value="vWFA_dom_sf"/>
</dbReference>
<dbReference type="GO" id="GO:0005975">
    <property type="term" value="P:carbohydrate metabolic process"/>
    <property type="evidence" value="ECO:0007669"/>
    <property type="project" value="UniProtKB-ARBA"/>
</dbReference>
<dbReference type="Gene3D" id="2.60.40.10">
    <property type="entry name" value="Immunoglobulins"/>
    <property type="match status" value="1"/>
</dbReference>
<dbReference type="PROSITE" id="PS50234">
    <property type="entry name" value="VWFA"/>
    <property type="match status" value="1"/>
</dbReference>
<dbReference type="Pfam" id="PF17802">
    <property type="entry name" value="SpaA"/>
    <property type="match status" value="1"/>
</dbReference>
<dbReference type="Proteomes" id="UP000254467">
    <property type="component" value="Unassembled WGS sequence"/>
</dbReference>
<dbReference type="InterPro" id="IPR013783">
    <property type="entry name" value="Ig-like_fold"/>
</dbReference>
<name>A0A376CKA6_9CORY</name>
<proteinExistence type="predicted"/>
<keyword evidence="2" id="KW-0472">Membrane</keyword>
<organism evidence="5 6">
    <name type="scientific">Corynebacterium pilosum</name>
    <dbReference type="NCBI Taxonomy" id="35756"/>
    <lineage>
        <taxon>Bacteria</taxon>
        <taxon>Bacillati</taxon>
        <taxon>Actinomycetota</taxon>
        <taxon>Actinomycetes</taxon>
        <taxon>Mycobacteriales</taxon>
        <taxon>Corynebacteriaceae</taxon>
        <taxon>Corynebacterium</taxon>
    </lineage>
</organism>
<keyword evidence="2" id="KW-1133">Transmembrane helix</keyword>
<feature type="signal peptide" evidence="3">
    <location>
        <begin position="1"/>
        <end position="20"/>
    </location>
</feature>
<dbReference type="STRING" id="35756.GCA_001044155_00698"/>
<dbReference type="RefSeq" id="WP_115324627.1">
    <property type="nucleotide sequence ID" value="NZ_LDYD01000003.1"/>
</dbReference>
<dbReference type="AlphaFoldDB" id="A0A376CKA6"/>
<feature type="region of interest" description="Disordered" evidence="1">
    <location>
        <begin position="30"/>
        <end position="67"/>
    </location>
</feature>
<dbReference type="Gene3D" id="3.40.50.410">
    <property type="entry name" value="von Willebrand factor, type A domain"/>
    <property type="match status" value="1"/>
</dbReference>
<evidence type="ECO:0000313" key="6">
    <source>
        <dbReference type="Proteomes" id="UP000254467"/>
    </source>
</evidence>
<feature type="compositionally biased region" description="Low complexity" evidence="1">
    <location>
        <begin position="43"/>
        <end position="63"/>
    </location>
</feature>
<dbReference type="CDD" id="cd00198">
    <property type="entry name" value="vWFA"/>
    <property type="match status" value="1"/>
</dbReference>
<reference evidence="5 6" key="1">
    <citation type="submission" date="2018-06" db="EMBL/GenBank/DDBJ databases">
        <authorList>
            <consortium name="Pathogen Informatics"/>
            <person name="Doyle S."/>
        </authorList>
    </citation>
    <scope>NUCLEOTIDE SEQUENCE [LARGE SCALE GENOMIC DNA]</scope>
    <source>
        <strain evidence="5 6">NCTC11862</strain>
    </source>
</reference>
<protein>
    <submittedName>
        <fullName evidence="5">Putative surface-anchored fimbrial subunit</fullName>
    </submittedName>
</protein>
<accession>A0A376CKA6</accession>
<dbReference type="InterPro" id="IPR041033">
    <property type="entry name" value="SpaA_PFL_dom_1"/>
</dbReference>